<evidence type="ECO:0000313" key="1">
    <source>
        <dbReference type="EMBL" id="CAG8440316.1"/>
    </source>
</evidence>
<dbReference type="Proteomes" id="UP000789706">
    <property type="component" value="Unassembled WGS sequence"/>
</dbReference>
<reference evidence="1" key="1">
    <citation type="submission" date="2021-06" db="EMBL/GenBank/DDBJ databases">
        <authorList>
            <person name="Kallberg Y."/>
            <person name="Tangrot J."/>
            <person name="Rosling A."/>
        </authorList>
    </citation>
    <scope>NUCLEOTIDE SEQUENCE</scope>
    <source>
        <strain evidence="1">AZ414A</strain>
    </source>
</reference>
<comment type="caution">
    <text evidence="1">The sequence shown here is derived from an EMBL/GenBank/DDBJ whole genome shotgun (WGS) entry which is preliminary data.</text>
</comment>
<accession>A0A9N8V5A1</accession>
<sequence length="90" mass="10801">MNKQELVESQLQQPISYIETNRNANYFGPLLKNLIVSLKFNVEEFYIIFREAFEVAYQKFKVHIFNHPFCLLFHASQVFDSKYIHIEDIL</sequence>
<evidence type="ECO:0000313" key="2">
    <source>
        <dbReference type="Proteomes" id="UP000789706"/>
    </source>
</evidence>
<dbReference type="OrthoDB" id="2406711at2759"/>
<proteinExistence type="predicted"/>
<keyword evidence="2" id="KW-1185">Reference proteome</keyword>
<organism evidence="1 2">
    <name type="scientific">Diversispora eburnea</name>
    <dbReference type="NCBI Taxonomy" id="1213867"/>
    <lineage>
        <taxon>Eukaryota</taxon>
        <taxon>Fungi</taxon>
        <taxon>Fungi incertae sedis</taxon>
        <taxon>Mucoromycota</taxon>
        <taxon>Glomeromycotina</taxon>
        <taxon>Glomeromycetes</taxon>
        <taxon>Diversisporales</taxon>
        <taxon>Diversisporaceae</taxon>
        <taxon>Diversispora</taxon>
    </lineage>
</organism>
<gene>
    <name evidence="1" type="ORF">DEBURN_LOCUS1388</name>
</gene>
<name>A0A9N8V5A1_9GLOM</name>
<dbReference type="EMBL" id="CAJVPK010000060">
    <property type="protein sequence ID" value="CAG8440316.1"/>
    <property type="molecule type" value="Genomic_DNA"/>
</dbReference>
<dbReference type="AlphaFoldDB" id="A0A9N8V5A1"/>
<protein>
    <submittedName>
        <fullName evidence="1">3065_t:CDS:1</fullName>
    </submittedName>
</protein>